<dbReference type="PANTHER" id="PTHR24185">
    <property type="entry name" value="CALCIUM-INDEPENDENT PHOSPHOLIPASE A2-GAMMA"/>
    <property type="match status" value="1"/>
</dbReference>
<dbReference type="InterPro" id="IPR016035">
    <property type="entry name" value="Acyl_Trfase/lysoPLipase"/>
</dbReference>
<feature type="short sequence motif" description="DGA/G" evidence="4">
    <location>
        <begin position="486"/>
        <end position="488"/>
    </location>
</feature>
<feature type="short sequence motif" description="GXGXXG" evidence="4">
    <location>
        <begin position="324"/>
        <end position="329"/>
    </location>
</feature>
<accession>A0A818LX91</accession>
<evidence type="ECO:0000256" key="4">
    <source>
        <dbReference type="PROSITE-ProRule" id="PRU01161"/>
    </source>
</evidence>
<evidence type="ECO:0000256" key="3">
    <source>
        <dbReference type="ARBA" id="ARBA00023098"/>
    </source>
</evidence>
<dbReference type="CDD" id="cd07199">
    <property type="entry name" value="Pat17_PNPLA8_PNPLA9_like"/>
    <property type="match status" value="1"/>
</dbReference>
<evidence type="ECO:0000313" key="6">
    <source>
        <dbReference type="EMBL" id="CAF0883997.1"/>
    </source>
</evidence>
<protein>
    <recommendedName>
        <fullName evidence="5">PNPLA domain-containing protein</fullName>
    </recommendedName>
</protein>
<gene>
    <name evidence="6" type="ORF">JYZ213_LOCUS9649</name>
    <name evidence="7" type="ORF">OXD698_LOCUS5516</name>
</gene>
<comment type="caution">
    <text evidence="7">The sequence shown here is derived from an EMBL/GenBank/DDBJ whole genome shotgun (WGS) entry which is preliminary data.</text>
</comment>
<dbReference type="Proteomes" id="UP000663844">
    <property type="component" value="Unassembled WGS sequence"/>
</dbReference>
<feature type="domain" description="PNPLA" evidence="5">
    <location>
        <begin position="320"/>
        <end position="499"/>
    </location>
</feature>
<sequence length="639" mass="73368">MAAVDWNAKETRTCTNSNESEYVFFSFIQQRTRRYEIIDEYELSFLSALKSIFNKDVKSIDSTDAFKVYLQYQLIIWIDQQMTTLLSKMAEQTMEDAYYICRDDLRIANNAIQRRYQQLTSTAIYDSRTKERYSSVIIPIITNHKKIFSGEIKALLGVSTVALVILVEWISDWFKGYTEEQIRSNPQKFNREVAERLYQRISDKLTDKNEEKKFVDNLTKNPLISLGNIVADFERAFVDIGQLSQLPETRENVVEWKKARNLSLQSLKIEQLKIEEQIPIYRSSFDGSVCTHNYEVHKAVEVKGVNTKSFAPPPAKYGLLSIDGGGTRGIIPAAIIEFLEQKTRKDFNELFDVAAGCSTGGILVLASMLRRTKGTELVKLYQSLAKEVFSSQRRLPTTEYPVEKLEKLLEKEFKNMTMNPDSFGPRTFVVAKRDREVEPFLIRNYDVSSSKHQGTVGWKCSDVARAITAAPTYFTPFRKDSHFYTDGGIGFNNPVELLYDEALELLLSNSKMEAVAINECPIAYIVSLGTGKMPPLPPTNPNVLSLIRVRNSIHEIVEQASDSENAHKRMENTCHRLNIPYFRFNPELPERADLTYTAPLNDWYEKTKTYMNDNIEQINQLCELFSNKKCSTFDKPCHT</sequence>
<evidence type="ECO:0000256" key="2">
    <source>
        <dbReference type="ARBA" id="ARBA00022963"/>
    </source>
</evidence>
<dbReference type="EMBL" id="CAJOAZ010000225">
    <property type="protein sequence ID" value="CAF3583235.1"/>
    <property type="molecule type" value="Genomic_DNA"/>
</dbReference>
<feature type="short sequence motif" description="GXSXG" evidence="4">
    <location>
        <begin position="356"/>
        <end position="360"/>
    </location>
</feature>
<dbReference type="GO" id="GO:0019369">
    <property type="term" value="P:arachidonate metabolic process"/>
    <property type="evidence" value="ECO:0007669"/>
    <property type="project" value="TreeGrafter"/>
</dbReference>
<dbReference type="AlphaFoldDB" id="A0A818LX91"/>
<dbReference type="SUPFAM" id="SSF52151">
    <property type="entry name" value="FabD/lysophospholipase-like"/>
    <property type="match status" value="1"/>
</dbReference>
<dbReference type="GO" id="GO:0016042">
    <property type="term" value="P:lipid catabolic process"/>
    <property type="evidence" value="ECO:0007669"/>
    <property type="project" value="UniProtKB-UniRule"/>
</dbReference>
<dbReference type="Pfam" id="PF01734">
    <property type="entry name" value="Patatin"/>
    <property type="match status" value="1"/>
</dbReference>
<evidence type="ECO:0000313" key="8">
    <source>
        <dbReference type="Proteomes" id="UP000663844"/>
    </source>
</evidence>
<dbReference type="GO" id="GO:0016020">
    <property type="term" value="C:membrane"/>
    <property type="evidence" value="ECO:0007669"/>
    <property type="project" value="TreeGrafter"/>
</dbReference>
<evidence type="ECO:0000313" key="7">
    <source>
        <dbReference type="EMBL" id="CAF3583235.1"/>
    </source>
</evidence>
<dbReference type="PROSITE" id="PS51635">
    <property type="entry name" value="PNPLA"/>
    <property type="match status" value="1"/>
</dbReference>
<dbReference type="InterPro" id="IPR002641">
    <property type="entry name" value="PNPLA_dom"/>
</dbReference>
<evidence type="ECO:0000259" key="5">
    <source>
        <dbReference type="PROSITE" id="PS51635"/>
    </source>
</evidence>
<keyword evidence="3 4" id="KW-0443">Lipid metabolism</keyword>
<keyword evidence="2 4" id="KW-0442">Lipid degradation</keyword>
<name>A0A818LX91_9BILA</name>
<feature type="active site" description="Nucleophile" evidence="4">
    <location>
        <position position="358"/>
    </location>
</feature>
<evidence type="ECO:0000256" key="1">
    <source>
        <dbReference type="ARBA" id="ARBA00022801"/>
    </source>
</evidence>
<organism evidence="7 8">
    <name type="scientific">Adineta steineri</name>
    <dbReference type="NCBI Taxonomy" id="433720"/>
    <lineage>
        <taxon>Eukaryota</taxon>
        <taxon>Metazoa</taxon>
        <taxon>Spiralia</taxon>
        <taxon>Gnathifera</taxon>
        <taxon>Rotifera</taxon>
        <taxon>Eurotatoria</taxon>
        <taxon>Bdelloidea</taxon>
        <taxon>Adinetida</taxon>
        <taxon>Adinetidae</taxon>
        <taxon>Adineta</taxon>
    </lineage>
</organism>
<feature type="active site" description="Proton acceptor" evidence="4">
    <location>
        <position position="486"/>
    </location>
</feature>
<proteinExistence type="predicted"/>
<dbReference type="PANTHER" id="PTHR24185:SF1">
    <property type="entry name" value="CALCIUM-INDEPENDENT PHOSPHOLIPASE A2-GAMMA"/>
    <property type="match status" value="1"/>
</dbReference>
<dbReference type="Gene3D" id="3.40.1090.10">
    <property type="entry name" value="Cytosolic phospholipase A2 catalytic domain"/>
    <property type="match status" value="1"/>
</dbReference>
<keyword evidence="1 4" id="KW-0378">Hydrolase</keyword>
<dbReference type="GO" id="GO:0047499">
    <property type="term" value="F:calcium-independent phospholipase A2 activity"/>
    <property type="evidence" value="ECO:0007669"/>
    <property type="project" value="TreeGrafter"/>
</dbReference>
<dbReference type="Proteomes" id="UP000663845">
    <property type="component" value="Unassembled WGS sequence"/>
</dbReference>
<reference evidence="7" key="1">
    <citation type="submission" date="2021-02" db="EMBL/GenBank/DDBJ databases">
        <authorList>
            <person name="Nowell W R."/>
        </authorList>
    </citation>
    <scope>NUCLEOTIDE SEQUENCE</scope>
</reference>
<dbReference type="EMBL" id="CAJNOG010000068">
    <property type="protein sequence ID" value="CAF0883997.1"/>
    <property type="molecule type" value="Genomic_DNA"/>
</dbReference>